<dbReference type="EMBL" id="JBIPKE010000019">
    <property type="protein sequence ID" value="MFH6984801.1"/>
    <property type="molecule type" value="Genomic_DNA"/>
</dbReference>
<evidence type="ECO:0000313" key="3">
    <source>
        <dbReference type="Proteomes" id="UP001610063"/>
    </source>
</evidence>
<reference evidence="2 3" key="1">
    <citation type="journal article" date="2013" name="Int. J. Syst. Evol. Microbiol.">
        <title>Marinoscillum luteum sp. nov., isolated from marine sediment.</title>
        <authorList>
            <person name="Cha I.T."/>
            <person name="Park S.J."/>
            <person name="Kim S.J."/>
            <person name="Kim J.G."/>
            <person name="Jung M.Y."/>
            <person name="Shin K.S."/>
            <person name="Kwon K.K."/>
            <person name="Yang S.H."/>
            <person name="Seo Y.S."/>
            <person name="Rhee S.K."/>
        </authorList>
    </citation>
    <scope>NUCLEOTIDE SEQUENCE [LARGE SCALE GENOMIC DNA]</scope>
    <source>
        <strain evidence="2 3">KCTC 23939</strain>
    </source>
</reference>
<gene>
    <name evidence="2" type="ORF">ACHKAR_15200</name>
</gene>
<comment type="caution">
    <text evidence="2">The sequence shown here is derived from an EMBL/GenBank/DDBJ whole genome shotgun (WGS) entry which is preliminary data.</text>
</comment>
<keyword evidence="1" id="KW-0472">Membrane</keyword>
<keyword evidence="3" id="KW-1185">Reference proteome</keyword>
<name>A0ABW7NBZ5_9BACT</name>
<accession>A0ABW7NBZ5</accession>
<dbReference type="Pfam" id="PF25589">
    <property type="entry name" value="DUF7935"/>
    <property type="match status" value="1"/>
</dbReference>
<keyword evidence="1" id="KW-0812">Transmembrane</keyword>
<dbReference type="RefSeq" id="WP_159583480.1">
    <property type="nucleotide sequence ID" value="NZ_JBIPKE010000019.1"/>
</dbReference>
<feature type="transmembrane region" description="Helical" evidence="1">
    <location>
        <begin position="6"/>
        <end position="25"/>
    </location>
</feature>
<sequence length="173" mass="20017">MEMVYDLLKITIPGLLILYTAYLIVRSFMNKQLDELHLSLRHKNQEVVLPIRLQAYERICLLLERISPNHIIPRLNEKDLSAKQLQGALVSEIRSEFSHNLSQQVYISEEAWIYVTGAIEQLISLINESANELDDSATSLDLAKMVFEKNMRNQQDTLRGALSFIKNEIKELF</sequence>
<proteinExistence type="predicted"/>
<evidence type="ECO:0000313" key="2">
    <source>
        <dbReference type="EMBL" id="MFH6984801.1"/>
    </source>
</evidence>
<evidence type="ECO:0000256" key="1">
    <source>
        <dbReference type="SAM" id="Phobius"/>
    </source>
</evidence>
<protein>
    <submittedName>
        <fullName evidence="2">Uncharacterized protein</fullName>
    </submittedName>
</protein>
<organism evidence="2 3">
    <name type="scientific">Marinoscillum luteum</name>
    <dbReference type="NCBI Taxonomy" id="861051"/>
    <lineage>
        <taxon>Bacteria</taxon>
        <taxon>Pseudomonadati</taxon>
        <taxon>Bacteroidota</taxon>
        <taxon>Cytophagia</taxon>
        <taxon>Cytophagales</taxon>
        <taxon>Reichenbachiellaceae</taxon>
        <taxon>Marinoscillum</taxon>
    </lineage>
</organism>
<dbReference type="InterPro" id="IPR057695">
    <property type="entry name" value="DUF7935"/>
</dbReference>
<keyword evidence="1" id="KW-1133">Transmembrane helix</keyword>
<dbReference type="Proteomes" id="UP001610063">
    <property type="component" value="Unassembled WGS sequence"/>
</dbReference>